<keyword evidence="8" id="KW-0256">Endoplasmic reticulum</keyword>
<dbReference type="RefSeq" id="XP_001601822.2">
    <property type="nucleotide sequence ID" value="XM_001601772.5"/>
</dbReference>
<dbReference type="Pfam" id="PF00067">
    <property type="entry name" value="p450"/>
    <property type="match status" value="1"/>
</dbReference>
<keyword evidence="13" id="KW-0472">Membrane</keyword>
<accession>A0A7M7G2W9</accession>
<dbReference type="InterPro" id="IPR036396">
    <property type="entry name" value="Cyt_P450_sf"/>
</dbReference>
<dbReference type="SMR" id="A0A7M7G2W9"/>
<reference evidence="16" key="1">
    <citation type="submission" date="2021-01" db="UniProtKB">
        <authorList>
            <consortium name="EnsemblMetazoa"/>
        </authorList>
    </citation>
    <scope>IDENTIFICATION</scope>
</reference>
<organism evidence="16 17">
    <name type="scientific">Nasonia vitripennis</name>
    <name type="common">Parasitic wasp</name>
    <dbReference type="NCBI Taxonomy" id="7425"/>
    <lineage>
        <taxon>Eukaryota</taxon>
        <taxon>Metazoa</taxon>
        <taxon>Ecdysozoa</taxon>
        <taxon>Arthropoda</taxon>
        <taxon>Hexapoda</taxon>
        <taxon>Insecta</taxon>
        <taxon>Pterygota</taxon>
        <taxon>Neoptera</taxon>
        <taxon>Endopterygota</taxon>
        <taxon>Hymenoptera</taxon>
        <taxon>Apocrita</taxon>
        <taxon>Proctotrupomorpha</taxon>
        <taxon>Chalcidoidea</taxon>
        <taxon>Pteromalidae</taxon>
        <taxon>Pteromalinae</taxon>
        <taxon>Nasonia</taxon>
    </lineage>
</organism>
<dbReference type="GO" id="GO:0004497">
    <property type="term" value="F:monooxygenase activity"/>
    <property type="evidence" value="ECO:0007669"/>
    <property type="project" value="UniProtKB-KW"/>
</dbReference>
<keyword evidence="6 14" id="KW-0349">Heme</keyword>
<dbReference type="AlphaFoldDB" id="A0A7M7G2W9"/>
<dbReference type="SUPFAM" id="SSF48264">
    <property type="entry name" value="Cytochrome P450"/>
    <property type="match status" value="1"/>
</dbReference>
<evidence type="ECO:0000256" key="12">
    <source>
        <dbReference type="ARBA" id="ARBA00023033"/>
    </source>
</evidence>
<keyword evidence="7 14" id="KW-0479">Metal-binding</keyword>
<dbReference type="InterPro" id="IPR001128">
    <property type="entry name" value="Cyt_P450"/>
</dbReference>
<comment type="similarity">
    <text evidence="5 15">Belongs to the cytochrome P450 family.</text>
</comment>
<dbReference type="PANTHER" id="PTHR24291">
    <property type="entry name" value="CYTOCHROME P450 FAMILY 4"/>
    <property type="match status" value="1"/>
</dbReference>
<evidence type="ECO:0000256" key="5">
    <source>
        <dbReference type="ARBA" id="ARBA00010617"/>
    </source>
</evidence>
<evidence type="ECO:0000256" key="10">
    <source>
        <dbReference type="ARBA" id="ARBA00023002"/>
    </source>
</evidence>
<evidence type="ECO:0000256" key="13">
    <source>
        <dbReference type="ARBA" id="ARBA00023136"/>
    </source>
</evidence>
<comment type="cofactor">
    <cofactor evidence="1 14">
        <name>heme</name>
        <dbReference type="ChEBI" id="CHEBI:30413"/>
    </cofactor>
</comment>
<dbReference type="KEGG" id="nvi:100117647"/>
<dbReference type="InParanoid" id="A0A7M7G2W9"/>
<evidence type="ECO:0000256" key="1">
    <source>
        <dbReference type="ARBA" id="ARBA00001971"/>
    </source>
</evidence>
<dbReference type="InterPro" id="IPR017972">
    <property type="entry name" value="Cyt_P450_CS"/>
</dbReference>
<dbReference type="Gene3D" id="1.10.630.10">
    <property type="entry name" value="Cytochrome P450"/>
    <property type="match status" value="1"/>
</dbReference>
<dbReference type="PRINTS" id="PR00463">
    <property type="entry name" value="EP450I"/>
</dbReference>
<comment type="subcellular location">
    <subcellularLocation>
        <location evidence="4">Endoplasmic reticulum membrane</location>
        <topology evidence="4">Peripheral membrane protein</topology>
    </subcellularLocation>
    <subcellularLocation>
        <location evidence="3">Microsome membrane</location>
        <topology evidence="3">Peripheral membrane protein</topology>
    </subcellularLocation>
</comment>
<dbReference type="GO" id="GO:0016705">
    <property type="term" value="F:oxidoreductase activity, acting on paired donors, with incorporation or reduction of molecular oxygen"/>
    <property type="evidence" value="ECO:0007669"/>
    <property type="project" value="InterPro"/>
</dbReference>
<dbReference type="CDD" id="cd20628">
    <property type="entry name" value="CYP4"/>
    <property type="match status" value="1"/>
</dbReference>
<dbReference type="Proteomes" id="UP000002358">
    <property type="component" value="Chromosome 4"/>
</dbReference>
<evidence type="ECO:0000256" key="7">
    <source>
        <dbReference type="ARBA" id="ARBA00022723"/>
    </source>
</evidence>
<keyword evidence="12 15" id="KW-0503">Monooxygenase</keyword>
<dbReference type="GeneID" id="100117647"/>
<dbReference type="PRINTS" id="PR00385">
    <property type="entry name" value="P450"/>
</dbReference>
<evidence type="ECO:0000313" key="17">
    <source>
        <dbReference type="Proteomes" id="UP000002358"/>
    </source>
</evidence>
<feature type="binding site" description="axial binding residue" evidence="14">
    <location>
        <position position="452"/>
    </location>
    <ligand>
        <name>heme</name>
        <dbReference type="ChEBI" id="CHEBI:30413"/>
    </ligand>
    <ligandPart>
        <name>Fe</name>
        <dbReference type="ChEBI" id="CHEBI:18248"/>
    </ligandPart>
</feature>
<proteinExistence type="inferred from homology"/>
<evidence type="ECO:0000256" key="9">
    <source>
        <dbReference type="ARBA" id="ARBA00022848"/>
    </source>
</evidence>
<dbReference type="PROSITE" id="PS00086">
    <property type="entry name" value="CYTOCHROME_P450"/>
    <property type="match status" value="1"/>
</dbReference>
<dbReference type="InterPro" id="IPR002401">
    <property type="entry name" value="Cyt_P450_E_grp-I"/>
</dbReference>
<evidence type="ECO:0000313" key="16">
    <source>
        <dbReference type="EnsemblMetazoa" id="XP_001601822"/>
    </source>
</evidence>
<name>A0A7M7G2W9_NASVI</name>
<dbReference type="GO" id="GO:0005506">
    <property type="term" value="F:iron ion binding"/>
    <property type="evidence" value="ECO:0007669"/>
    <property type="project" value="InterPro"/>
</dbReference>
<evidence type="ECO:0000256" key="15">
    <source>
        <dbReference type="RuleBase" id="RU000461"/>
    </source>
</evidence>
<evidence type="ECO:0008006" key="18">
    <source>
        <dbReference type="Google" id="ProtNLM"/>
    </source>
</evidence>
<dbReference type="EnsemblMetazoa" id="XM_001601772">
    <property type="protein sequence ID" value="XP_001601822"/>
    <property type="gene ID" value="LOC100117647"/>
</dbReference>
<evidence type="ECO:0000256" key="14">
    <source>
        <dbReference type="PIRSR" id="PIRSR602401-1"/>
    </source>
</evidence>
<keyword evidence="10 15" id="KW-0560">Oxidoreductase</keyword>
<dbReference type="GO" id="GO:0020037">
    <property type="term" value="F:heme binding"/>
    <property type="evidence" value="ECO:0007669"/>
    <property type="project" value="InterPro"/>
</dbReference>
<protein>
    <recommendedName>
        <fullName evidence="18">Cytochrome P450</fullName>
    </recommendedName>
</protein>
<dbReference type="PANTHER" id="PTHR24291:SF189">
    <property type="entry name" value="CYTOCHROME P450 4C3-RELATED"/>
    <property type="match status" value="1"/>
</dbReference>
<evidence type="ECO:0000256" key="8">
    <source>
        <dbReference type="ARBA" id="ARBA00022824"/>
    </source>
</evidence>
<evidence type="ECO:0000256" key="4">
    <source>
        <dbReference type="ARBA" id="ARBA00004406"/>
    </source>
</evidence>
<comment type="function">
    <text evidence="2">May be involved in the metabolism of insect hormones and in the breakdown of synthetic insecticides.</text>
</comment>
<keyword evidence="11 14" id="KW-0408">Iron</keyword>
<dbReference type="InterPro" id="IPR050196">
    <property type="entry name" value="Cytochrome_P450_Monoox"/>
</dbReference>
<keyword evidence="9" id="KW-0492">Microsome</keyword>
<evidence type="ECO:0000256" key="3">
    <source>
        <dbReference type="ARBA" id="ARBA00004174"/>
    </source>
</evidence>
<dbReference type="OrthoDB" id="1470350at2759"/>
<keyword evidence="17" id="KW-1185">Reference proteome</keyword>
<evidence type="ECO:0000256" key="11">
    <source>
        <dbReference type="ARBA" id="ARBA00023004"/>
    </source>
</evidence>
<evidence type="ECO:0000256" key="2">
    <source>
        <dbReference type="ARBA" id="ARBA00003690"/>
    </source>
</evidence>
<sequence>MIFYLSSLLLVLCIFHIITRYNRRGRLLSKIPGPTAYPIVGNLLMFNMSSMHDFWQLGRLTMKKYYPITRFWGLHSALISVGHPEDLEILLSSQKVIEKGYVYWYLQPWLRTGLLTSTDDKWRQRRKILTPAFHFSILQKYFDITSEQGERFIEDLKAEGDETIKSLMPLCSNYTLNIICESILGVVLNKMNDQEVKKYKQAILDVGSVVLYRTVRPFIANWMLPFVWKIGHMQRNALKILHDFTDKVLKERRKYHESTGYRYLNDEYTGEVKYDLGIGRKRRLAMLDLLLAAEKNGLIQEDGIKEEVDTFTFEGHDTSSMAMTFTLMLLAENKEAQDLARVEVIRVLDKSGGKIGVTEIQELHYLERCLKESFRLYPPVATLMRYVSEELELKNATVPADSHVMIHFWDTHRDVNFWPEPDKFDPDRFLPENAKNRHPYAYVPFSAGPRNCIGQKFAIMELKSLIARILYDFYLEPVDRTTDMRLIADIILRPLDPVHLKFIKINKC</sequence>
<dbReference type="GO" id="GO:0005789">
    <property type="term" value="C:endoplasmic reticulum membrane"/>
    <property type="evidence" value="ECO:0007669"/>
    <property type="project" value="UniProtKB-SubCell"/>
</dbReference>
<evidence type="ECO:0000256" key="6">
    <source>
        <dbReference type="ARBA" id="ARBA00022617"/>
    </source>
</evidence>